<keyword evidence="1" id="KW-1133">Transmembrane helix</keyword>
<keyword evidence="1" id="KW-0472">Membrane</keyword>
<dbReference type="VEuPathDB" id="MicrosporidiaDB:NEDG_01262"/>
<dbReference type="OrthoDB" id="2188737at2759"/>
<proteinExistence type="predicted"/>
<dbReference type="RefSeq" id="XP_067543868.1">
    <property type="nucleotide sequence ID" value="XM_067688680.1"/>
</dbReference>
<evidence type="ECO:0000256" key="1">
    <source>
        <dbReference type="SAM" id="Phobius"/>
    </source>
</evidence>
<keyword evidence="3" id="KW-1185">Reference proteome</keyword>
<organism evidence="2 3">
    <name type="scientific">Nematocida displodere</name>
    <dbReference type="NCBI Taxonomy" id="1805483"/>
    <lineage>
        <taxon>Eukaryota</taxon>
        <taxon>Fungi</taxon>
        <taxon>Fungi incertae sedis</taxon>
        <taxon>Microsporidia</taxon>
        <taxon>Nematocida</taxon>
    </lineage>
</organism>
<comment type="caution">
    <text evidence="2">The sequence shown here is derived from an EMBL/GenBank/DDBJ whole genome shotgun (WGS) entry which is preliminary data.</text>
</comment>
<name>A0A177EDX0_9MICR</name>
<keyword evidence="1" id="KW-0812">Transmembrane</keyword>
<dbReference type="GeneID" id="93647612"/>
<protein>
    <recommendedName>
        <fullName evidence="4">Transmembrane protein</fullName>
    </recommendedName>
</protein>
<evidence type="ECO:0000313" key="2">
    <source>
        <dbReference type="EMBL" id="OAG29189.1"/>
    </source>
</evidence>
<dbReference type="Proteomes" id="UP000185944">
    <property type="component" value="Unassembled WGS sequence"/>
</dbReference>
<feature type="transmembrane region" description="Helical" evidence="1">
    <location>
        <begin position="21"/>
        <end position="45"/>
    </location>
</feature>
<reference evidence="2 3" key="1">
    <citation type="submission" date="2016-02" db="EMBL/GenBank/DDBJ databases">
        <title>Discovery of a natural microsporidian pathogen with a broad tissue tropism in Caenorhabditis elegans.</title>
        <authorList>
            <person name="Luallen R.J."/>
            <person name="Reinke A.W."/>
            <person name="Tong L."/>
            <person name="Botts M.R."/>
            <person name="Felix M.-A."/>
            <person name="Troemel E.R."/>
        </authorList>
    </citation>
    <scope>NUCLEOTIDE SEQUENCE [LARGE SCALE GENOMIC DNA]</scope>
    <source>
        <strain evidence="2 3">JUm2807</strain>
    </source>
</reference>
<gene>
    <name evidence="2" type="ORF">NEDG_01262</name>
</gene>
<evidence type="ECO:0008006" key="4">
    <source>
        <dbReference type="Google" id="ProtNLM"/>
    </source>
</evidence>
<accession>A0A177EDX0</accession>
<dbReference type="EMBL" id="LTDL01000041">
    <property type="protein sequence ID" value="OAG29189.1"/>
    <property type="molecule type" value="Genomic_DNA"/>
</dbReference>
<evidence type="ECO:0000313" key="3">
    <source>
        <dbReference type="Proteomes" id="UP000185944"/>
    </source>
</evidence>
<sequence length="1520" mass="164985">MKIGRGSIEARHRIERKIAGFVVVVCVSTFFAIFFVPLISSILFLTSIKNNIDKIKITHLHFKENSEISVGIKCDGIKAPFNMGAKGIKVGFGASRNEEPFAYISSECIELKRGEELNINVLLKYHLPVRKKITPESFLMQTENNLLFTFKGAVYFKAGKFLPSMGISLMIPYTLAVFIGNMHPSNEKLIDRFKVLRSRAVGQEASPTKRPLPMTIESYAMSQTETALDISGRFNYTRLPSYVTCTVPSIAMKICVSNGEACQVIVGEHQIQEGVALAAVPFALSGTRASVLYAKQKVADFFQKELIEIAFTNIEVGTPTASGSGGLASRGDGGTEPILGLDLVSEFITQAAGILKLKYLSSPGPPMPILDAPLLNIEILKTLDTGIYARFVFNEELLPFADMAKAINATTSLPSFDMVLHINEECVATLHGKHVLLPRTSPNAKCFAFEGLGVFAESLSSLRDVIGKEQVGYNDKNSLLKKVELVVHDSPMLGQKLLSGFGVRWREAEGVSVGFEWLLPQPSTAPPQEIIGHYTLEVDLTDKPPFGVFSYLGAYLGQVKVLFQKNARPMNYIRVQWPDLSLTLHSDNQLLSGRLAPSEFAAFVSPDSNIWSLQSGKGVAGHLFIETLRTSTRSRGAYITSLQTLHSPAYKLVTPIKLGFSKGLAKEARATNRRAAAPPSPNTPKALASAVLYTALAFGELKMAPDACLVSGSLTERQGMHSIIPSTANTANSENSEKTDLSRTHSFTYLLKTAPEACPSNSSSFTLVVKAESLGGVAVSEGSSLGYVYTTPIIVSLHAADFRLLQIFATSDGVHPIGITPKFHSQLVHYIEQLACAPLNDNLYPLSLGLSSLFKVIRTEIAVMRSGSEWVRSGQPTLTFEHRIGARLPDSATLPRLEVQGKIEEQNSAVLSGCVKVRYGCTENLVFPYLRFNERMFRLPSFFFQVNTDDHNGSLEMSKVVVEELGAVTGKDFGAGLTLSFTIHQAALVGLREKPDNNSQLEIGMVTASASKTLMIFPSAFARKPKPPTPAFPTVTPAPPKPRLNLTISLKEIEGRVVGPNTPEKTRGHVLTQGGVFSKYTSQSTQNLYKQSLCRNTQPFSTMSVPELTRAFASKKSAPEKKPGPITITIPNLIPSLIPNLISRGKTSTKIQTASSAADLHFSELLFTAVVQGGALEELGEAVVRKIEKLLGVPRLLVVADVSIEGISVLTATNDKNNVAPIFISLPAVRYTILAPSATVPLLHKAVVRASVIAPQHICVPNTAPYSKLELSPLAQLVLLFTPYGDSVAPRTNLSTGIPKITKAAASYLSGVTSTITEYLGSFVVTTPLGTIPVSPLSTIATTPKKNVLAIGSFETGVIKEISVEKPVFIVVEHREKTLLVIPLSISVGREDKSVLVVSGWASGAFVDNGIHIAKVVSGEMTAFLVVDNKRVFALTLNKGAVRAFLGFTNTNYYLGVLGSFFIDWIPGSHLYIKRCIKTLLTTEVPKSFLNDPGVVAREDQAAKNIYTLEEHLDQDHRRP</sequence>